<dbReference type="SUPFAM" id="SSF53098">
    <property type="entry name" value="Ribonuclease H-like"/>
    <property type="match status" value="1"/>
</dbReference>
<comment type="caution">
    <text evidence="6">The sequence shown here is derived from an EMBL/GenBank/DDBJ whole genome shotgun (WGS) entry which is preliminary data.</text>
</comment>
<dbReference type="InterPro" id="IPR037027">
    <property type="entry name" value="YqgF/RNaseH-like_dom_sf"/>
</dbReference>
<dbReference type="InterPro" id="IPR012337">
    <property type="entry name" value="RNaseH-like_sf"/>
</dbReference>
<feature type="domain" description="YqgF/RNase H-like" evidence="5">
    <location>
        <begin position="1"/>
        <end position="101"/>
    </location>
</feature>
<dbReference type="PANTHER" id="PTHR33317:SF4">
    <property type="entry name" value="POLYNUCLEOTIDYL TRANSFERASE, RIBONUCLEASE H-LIKE SUPERFAMILY PROTEIN"/>
    <property type="match status" value="1"/>
</dbReference>
<dbReference type="Pfam" id="PF03652">
    <property type="entry name" value="RuvX"/>
    <property type="match status" value="1"/>
</dbReference>
<gene>
    <name evidence="6" type="ORF">S01H1_59016</name>
</gene>
<accession>X0XGW4</accession>
<dbReference type="SMART" id="SM00732">
    <property type="entry name" value="YqgFc"/>
    <property type="match status" value="1"/>
</dbReference>
<dbReference type="AlphaFoldDB" id="X0XGW4"/>
<keyword evidence="3" id="KW-0540">Nuclease</keyword>
<evidence type="ECO:0000259" key="5">
    <source>
        <dbReference type="SMART" id="SM00732"/>
    </source>
</evidence>
<proteinExistence type="inferred from homology"/>
<organism evidence="6">
    <name type="scientific">marine sediment metagenome</name>
    <dbReference type="NCBI Taxonomy" id="412755"/>
    <lineage>
        <taxon>unclassified sequences</taxon>
        <taxon>metagenomes</taxon>
        <taxon>ecological metagenomes</taxon>
    </lineage>
</organism>
<dbReference type="InterPro" id="IPR006641">
    <property type="entry name" value="YqgF/RNaseH-like_dom"/>
</dbReference>
<dbReference type="EMBL" id="BARS01038575">
    <property type="protein sequence ID" value="GAG24181.1"/>
    <property type="molecule type" value="Genomic_DNA"/>
</dbReference>
<evidence type="ECO:0000313" key="6">
    <source>
        <dbReference type="EMBL" id="GAG24181.1"/>
    </source>
</evidence>
<dbReference type="PANTHER" id="PTHR33317">
    <property type="entry name" value="POLYNUCLEOTIDYL TRANSFERASE, RIBONUCLEASE H-LIKE SUPERFAMILY PROTEIN"/>
    <property type="match status" value="1"/>
</dbReference>
<dbReference type="NCBIfam" id="TIGR00250">
    <property type="entry name" value="RNAse_H_YqgF"/>
    <property type="match status" value="1"/>
</dbReference>
<sequence>MRILGLDVGERRIGVAVVDESVRVALPVAVVERRELPADLDAIARLVQEQGAEAVVIGLPISLNGSLGPQAQAVKAFGQEVSDRLSLPIEYWDERLSSVEAQRRLASAGHRGRKAKAKRDAAAAAIVLQSYLDAQAGSSAPFES</sequence>
<dbReference type="HAMAP" id="MF_00651">
    <property type="entry name" value="Nuclease_YqgF"/>
    <property type="match status" value="1"/>
</dbReference>
<keyword evidence="1" id="KW-0963">Cytoplasm</keyword>
<reference evidence="6" key="1">
    <citation type="journal article" date="2014" name="Front. Microbiol.">
        <title>High frequency of phylogenetically diverse reductive dehalogenase-homologous genes in deep subseafloor sedimentary metagenomes.</title>
        <authorList>
            <person name="Kawai M."/>
            <person name="Futagami T."/>
            <person name="Toyoda A."/>
            <person name="Takaki Y."/>
            <person name="Nishi S."/>
            <person name="Hori S."/>
            <person name="Arai W."/>
            <person name="Tsubouchi T."/>
            <person name="Morono Y."/>
            <person name="Uchiyama I."/>
            <person name="Ito T."/>
            <person name="Fujiyama A."/>
            <person name="Inagaki F."/>
            <person name="Takami H."/>
        </authorList>
    </citation>
    <scope>NUCLEOTIDE SEQUENCE</scope>
    <source>
        <strain evidence="6">Expedition CK06-06</strain>
    </source>
</reference>
<evidence type="ECO:0000256" key="3">
    <source>
        <dbReference type="ARBA" id="ARBA00022722"/>
    </source>
</evidence>
<dbReference type="GO" id="GO:0005829">
    <property type="term" value="C:cytosol"/>
    <property type="evidence" value="ECO:0007669"/>
    <property type="project" value="TreeGrafter"/>
</dbReference>
<protein>
    <recommendedName>
        <fullName evidence="5">YqgF/RNase H-like domain-containing protein</fullName>
    </recommendedName>
</protein>
<keyword evidence="2" id="KW-0690">Ribosome biogenesis</keyword>
<dbReference type="Gene3D" id="3.30.420.140">
    <property type="entry name" value="YqgF/RNase H-like domain"/>
    <property type="match status" value="1"/>
</dbReference>
<dbReference type="GO" id="GO:0000967">
    <property type="term" value="P:rRNA 5'-end processing"/>
    <property type="evidence" value="ECO:0007669"/>
    <property type="project" value="TreeGrafter"/>
</dbReference>
<keyword evidence="4" id="KW-0378">Hydrolase</keyword>
<evidence type="ECO:0000256" key="2">
    <source>
        <dbReference type="ARBA" id="ARBA00022517"/>
    </source>
</evidence>
<name>X0XGW4_9ZZZZ</name>
<dbReference type="InterPro" id="IPR005227">
    <property type="entry name" value="YqgF"/>
</dbReference>
<evidence type="ECO:0000256" key="4">
    <source>
        <dbReference type="ARBA" id="ARBA00022801"/>
    </source>
</evidence>
<evidence type="ECO:0000256" key="1">
    <source>
        <dbReference type="ARBA" id="ARBA00022490"/>
    </source>
</evidence>
<dbReference type="CDD" id="cd16964">
    <property type="entry name" value="YqgF"/>
    <property type="match status" value="1"/>
</dbReference>
<dbReference type="GO" id="GO:0004518">
    <property type="term" value="F:nuclease activity"/>
    <property type="evidence" value="ECO:0007669"/>
    <property type="project" value="UniProtKB-KW"/>
</dbReference>
<dbReference type="GO" id="GO:0016787">
    <property type="term" value="F:hydrolase activity"/>
    <property type="evidence" value="ECO:0007669"/>
    <property type="project" value="UniProtKB-KW"/>
</dbReference>